<name>A0A2I2L080_9ACTN</name>
<dbReference type="Proteomes" id="UP000234331">
    <property type="component" value="Unassembled WGS sequence"/>
</dbReference>
<gene>
    <name evidence="1" type="ORF">FRACA_680006</name>
</gene>
<sequence>MSADAAAAAGVEVVTPDELLGRLVAEYESQMLAAHRTAVASLTGATDRPTVAALRRAGASVTADLMDHLIGGR</sequence>
<dbReference type="EMBL" id="FZMO01000534">
    <property type="protein sequence ID" value="SNQ51332.1"/>
    <property type="molecule type" value="Genomic_DNA"/>
</dbReference>
<protein>
    <submittedName>
        <fullName evidence="1">Uncharacterized protein</fullName>
    </submittedName>
</protein>
<dbReference type="RefSeq" id="WP_101835181.1">
    <property type="nucleotide sequence ID" value="NZ_FZMO01000534.1"/>
</dbReference>
<accession>A0A2I2L080</accession>
<evidence type="ECO:0000313" key="2">
    <source>
        <dbReference type="Proteomes" id="UP000234331"/>
    </source>
</evidence>
<evidence type="ECO:0000313" key="1">
    <source>
        <dbReference type="EMBL" id="SNQ51332.1"/>
    </source>
</evidence>
<dbReference type="OrthoDB" id="211933at2"/>
<dbReference type="AlphaFoldDB" id="A0A2I2L080"/>
<proteinExistence type="predicted"/>
<reference evidence="1 2" key="1">
    <citation type="submission" date="2017-06" db="EMBL/GenBank/DDBJ databases">
        <authorList>
            <person name="Kim H.J."/>
            <person name="Triplett B.A."/>
        </authorList>
    </citation>
    <scope>NUCLEOTIDE SEQUENCE [LARGE SCALE GENOMIC DNA]</scope>
    <source>
        <strain evidence="1">FRACA_ARgP5</strain>
    </source>
</reference>
<keyword evidence="2" id="KW-1185">Reference proteome</keyword>
<organism evidence="1 2">
    <name type="scientific">Frankia canadensis</name>
    <dbReference type="NCBI Taxonomy" id="1836972"/>
    <lineage>
        <taxon>Bacteria</taxon>
        <taxon>Bacillati</taxon>
        <taxon>Actinomycetota</taxon>
        <taxon>Actinomycetes</taxon>
        <taxon>Frankiales</taxon>
        <taxon>Frankiaceae</taxon>
        <taxon>Frankia</taxon>
    </lineage>
</organism>